<gene>
    <name evidence="2" type="ORF">CGOC_LOCUS2589</name>
</gene>
<protein>
    <submittedName>
        <fullName evidence="2">Uncharacterized protein</fullName>
    </submittedName>
</protein>
<feature type="region of interest" description="Disordered" evidence="1">
    <location>
        <begin position="140"/>
        <end position="173"/>
    </location>
</feature>
<dbReference type="EMBL" id="UYRV01005894">
    <property type="protein sequence ID" value="VDK53133.1"/>
    <property type="molecule type" value="Genomic_DNA"/>
</dbReference>
<evidence type="ECO:0000256" key="1">
    <source>
        <dbReference type="SAM" id="MobiDB-lite"/>
    </source>
</evidence>
<feature type="region of interest" description="Disordered" evidence="1">
    <location>
        <begin position="31"/>
        <end position="54"/>
    </location>
</feature>
<keyword evidence="3" id="KW-1185">Reference proteome</keyword>
<dbReference type="AlphaFoldDB" id="A0A3P6RBL0"/>
<dbReference type="Proteomes" id="UP000271889">
    <property type="component" value="Unassembled WGS sequence"/>
</dbReference>
<proteinExistence type="predicted"/>
<evidence type="ECO:0000313" key="3">
    <source>
        <dbReference type="Proteomes" id="UP000271889"/>
    </source>
</evidence>
<feature type="compositionally biased region" description="Polar residues" evidence="1">
    <location>
        <begin position="144"/>
        <end position="171"/>
    </location>
</feature>
<feature type="non-terminal residue" evidence="2">
    <location>
        <position position="211"/>
    </location>
</feature>
<evidence type="ECO:0000313" key="2">
    <source>
        <dbReference type="EMBL" id="VDK53133.1"/>
    </source>
</evidence>
<organism evidence="2 3">
    <name type="scientific">Cylicostephanus goldi</name>
    <name type="common">Nematode worm</name>
    <dbReference type="NCBI Taxonomy" id="71465"/>
    <lineage>
        <taxon>Eukaryota</taxon>
        <taxon>Metazoa</taxon>
        <taxon>Ecdysozoa</taxon>
        <taxon>Nematoda</taxon>
        <taxon>Chromadorea</taxon>
        <taxon>Rhabditida</taxon>
        <taxon>Rhabditina</taxon>
        <taxon>Rhabditomorpha</taxon>
        <taxon>Strongyloidea</taxon>
        <taxon>Strongylidae</taxon>
        <taxon>Cylicostephanus</taxon>
    </lineage>
</organism>
<name>A0A3P6RBL0_CYLGO</name>
<sequence>METIATYPKSNSTLTKMKAPSFDLTHYSVSVTTDDHSSGGPSEDGDAAGEATGASASVANNVNTDEVSDSEQDIVTVVHLTSTTAADAEDLFSASPSLPNGFVEEKNDDDKLTLNDVEPLRTAEANEEIDVIGAKDADDRAKLSEQQSHLQGESAQMQHGAAQQSPSSPKITNIPILRLTRAKREDCKSWSRWLFGEITKIYERTPDHVAM</sequence>
<reference evidence="2 3" key="1">
    <citation type="submission" date="2018-11" db="EMBL/GenBank/DDBJ databases">
        <authorList>
            <consortium name="Pathogen Informatics"/>
        </authorList>
    </citation>
    <scope>NUCLEOTIDE SEQUENCE [LARGE SCALE GENOMIC DNA]</scope>
</reference>
<accession>A0A3P6RBL0</accession>